<reference evidence="1" key="1">
    <citation type="submission" date="2021-08" db="EMBL/GenBank/DDBJ databases">
        <title>Novel anaerobic bacterium isolated from sea squirt in East Sea, Republic of Korea.</title>
        <authorList>
            <person name="Nguyen T.H."/>
            <person name="Li Z."/>
            <person name="Lee Y.-J."/>
            <person name="Ko J."/>
            <person name="Kim S.-G."/>
        </authorList>
    </citation>
    <scope>NUCLEOTIDE SEQUENCE</scope>
    <source>
        <strain evidence="1">KCTC 25031</strain>
    </source>
</reference>
<dbReference type="Proteomes" id="UP000826212">
    <property type="component" value="Chromosome"/>
</dbReference>
<name>A0AC61NIK9_9BACT</name>
<gene>
    <name evidence="1" type="ORF">K4L44_06935</name>
</gene>
<evidence type="ECO:0000313" key="2">
    <source>
        <dbReference type="Proteomes" id="UP000826212"/>
    </source>
</evidence>
<protein>
    <submittedName>
        <fullName evidence="1">Uncharacterized protein</fullName>
    </submittedName>
</protein>
<sequence>MEGWGWDVEFVTKETCEEDDEDYYFMDVAIQEACGGGLVGLDVAVACVLFVGCGGVFDDSVGDVTSCSGKVFDVFCFHGICFFVIILSLWLRLELFLDKLLPFDKLRTFF</sequence>
<evidence type="ECO:0000313" key="1">
    <source>
        <dbReference type="EMBL" id="QZE15561.1"/>
    </source>
</evidence>
<dbReference type="EMBL" id="CP081303">
    <property type="protein sequence ID" value="QZE15561.1"/>
    <property type="molecule type" value="Genomic_DNA"/>
</dbReference>
<keyword evidence="2" id="KW-1185">Reference proteome</keyword>
<proteinExistence type="predicted"/>
<organism evidence="1 2">
    <name type="scientific">Halosquirtibacter laminarini</name>
    <dbReference type="NCBI Taxonomy" id="3374600"/>
    <lineage>
        <taxon>Bacteria</taxon>
        <taxon>Pseudomonadati</taxon>
        <taxon>Bacteroidota</taxon>
        <taxon>Bacteroidia</taxon>
        <taxon>Marinilabiliales</taxon>
        <taxon>Prolixibacteraceae</taxon>
        <taxon>Halosquirtibacter</taxon>
    </lineage>
</organism>
<accession>A0AC61NIK9</accession>